<dbReference type="Proteomes" id="UP000186670">
    <property type="component" value="Unassembled WGS sequence"/>
</dbReference>
<protein>
    <submittedName>
        <fullName evidence="1">Uncharacterized protein</fullName>
    </submittedName>
</protein>
<organism evidence="1 2">
    <name type="scientific">Candidatus Campbellbacteria bacterium RIFCSPHIGHO2_01_FULL_34_10</name>
    <dbReference type="NCBI Taxonomy" id="1797577"/>
    <lineage>
        <taxon>Bacteria</taxon>
        <taxon>Candidatus Campbelliibacteriota</taxon>
    </lineage>
</organism>
<comment type="caution">
    <text evidence="1">The sequence shown here is derived from an EMBL/GenBank/DDBJ whole genome shotgun (WGS) entry which is preliminary data.</text>
</comment>
<reference evidence="1 2" key="1">
    <citation type="journal article" date="2016" name="Nat. Commun.">
        <title>Thousands of microbial genomes shed light on interconnected biogeochemical processes in an aquifer system.</title>
        <authorList>
            <person name="Anantharaman K."/>
            <person name="Brown C.T."/>
            <person name="Hug L.A."/>
            <person name="Sharon I."/>
            <person name="Castelle C.J."/>
            <person name="Probst A.J."/>
            <person name="Thomas B.C."/>
            <person name="Singh A."/>
            <person name="Wilkins M.J."/>
            <person name="Karaoz U."/>
            <person name="Brodie E.L."/>
            <person name="Williams K.H."/>
            <person name="Hubbard S.S."/>
            <person name="Banfield J.F."/>
        </authorList>
    </citation>
    <scope>NUCLEOTIDE SEQUENCE [LARGE SCALE GENOMIC DNA]</scope>
</reference>
<accession>A0A1F5EPS8</accession>
<evidence type="ECO:0000313" key="1">
    <source>
        <dbReference type="EMBL" id="OGD69375.1"/>
    </source>
</evidence>
<sequence length="91" mass="10519">MSEKKKNGKKPFHEVILGKMREQIEHLPMAQAEADLRKYGTILRESKLPVDKVDEIVVALSVIWHSVPRSYDTKAEKYLEKLIIEITAETE</sequence>
<dbReference type="AlphaFoldDB" id="A0A1F5EPS8"/>
<evidence type="ECO:0000313" key="2">
    <source>
        <dbReference type="Proteomes" id="UP000186670"/>
    </source>
</evidence>
<dbReference type="EMBL" id="MEZZ01000008">
    <property type="protein sequence ID" value="OGD69375.1"/>
    <property type="molecule type" value="Genomic_DNA"/>
</dbReference>
<name>A0A1F5EPS8_9BACT</name>
<gene>
    <name evidence="1" type="ORF">A2811_00825</name>
</gene>
<proteinExistence type="predicted"/>